<dbReference type="InterPro" id="IPR050309">
    <property type="entry name" value="Type-B_Carboxylest/Lipase"/>
</dbReference>
<dbReference type="InterPro" id="IPR002018">
    <property type="entry name" value="CarbesteraseB"/>
</dbReference>
<reference evidence="4 5" key="1">
    <citation type="journal article" date="2015" name="Genome Biol. Evol.">
        <title>The genome of winter moth (Operophtera brumata) provides a genomic perspective on sexual dimorphism and phenology.</title>
        <authorList>
            <person name="Derks M.F."/>
            <person name="Smit S."/>
            <person name="Salis L."/>
            <person name="Schijlen E."/>
            <person name="Bossers A."/>
            <person name="Mateman C."/>
            <person name="Pijl A.S."/>
            <person name="de Ridder D."/>
            <person name="Groenen M.A."/>
            <person name="Visser M.E."/>
            <person name="Megens H.J."/>
        </authorList>
    </citation>
    <scope>NUCLEOTIDE SEQUENCE [LARGE SCALE GENOMIC DNA]</scope>
    <source>
        <strain evidence="4">WM2013NL</strain>
        <tissue evidence="4">Head and thorax</tissue>
    </source>
</reference>
<feature type="signal peptide" evidence="2">
    <location>
        <begin position="1"/>
        <end position="21"/>
    </location>
</feature>
<dbReference type="STRING" id="104452.A0A0L7KWE0"/>
<dbReference type="ESTHER" id="9neop-a0a0l7kwe0">
    <property type="family name" value="Carb_B_Arthropoda"/>
</dbReference>
<dbReference type="Proteomes" id="UP000037510">
    <property type="component" value="Unassembled WGS sequence"/>
</dbReference>
<accession>A0A0L7KWE0</accession>
<dbReference type="SUPFAM" id="SSF53474">
    <property type="entry name" value="alpha/beta-Hydrolases"/>
    <property type="match status" value="1"/>
</dbReference>
<proteinExistence type="predicted"/>
<feature type="domain" description="Carboxylesterase type B" evidence="3">
    <location>
        <begin position="28"/>
        <end position="276"/>
    </location>
</feature>
<keyword evidence="5" id="KW-1185">Reference proteome</keyword>
<sequence>MSWNFLLFIFVKAVIVPNTICDTIVSFKTNGTTILGRKQYTILDNRPFIAFYNIPFAEPPIGHLRFKPPKASPWLNKQSYNYSQPHDDTCGLEYDEDVLYLTVFMPNDKWRDKDYAVVVWLHEHSSYHGPDFLIDEDVIVVTISFRTSIFGFLNTEDNFAKGNMGAKDILLGLKWIRENIVYFNGNPNKVTVIGSGAAANVVASFLVSPLAEDLFSRVVIQSGSALDSAIFKSYNFKILHKLFWNLCGWAETFDRTRIYELLLNASGKKLAVVSQDLFDSTELEGFVNNRELLKYLNNNFQYLLPFEGRKDEYGSEQYKKIRRKIMDFYFVNGTIGERSLRRYGKYLSDQVIYPVLRQARLHAQTSRNHVYLYRFSYKGSLNIVWNSVLDNLKLSGATAGDEICYQFRCKYSSGYNGAEANPTPEVDDEILGDLRWESLGDSNLRGLNLGRKLKMVTMPEEKRFEFWDQLRKKHYSERNIVRDEL</sequence>
<evidence type="ECO:0000256" key="2">
    <source>
        <dbReference type="SAM" id="SignalP"/>
    </source>
</evidence>
<evidence type="ECO:0000259" key="3">
    <source>
        <dbReference type="Pfam" id="PF00135"/>
    </source>
</evidence>
<keyword evidence="1" id="KW-0325">Glycoprotein</keyword>
<name>A0A0L7KWE0_OPEBR</name>
<dbReference type="AlphaFoldDB" id="A0A0L7KWE0"/>
<protein>
    <recommendedName>
        <fullName evidence="3">Carboxylesterase type B domain-containing protein</fullName>
    </recommendedName>
</protein>
<keyword evidence="2" id="KW-0732">Signal</keyword>
<gene>
    <name evidence="4" type="ORF">OBRU01_19644</name>
</gene>
<dbReference type="InterPro" id="IPR029058">
    <property type="entry name" value="AB_hydrolase_fold"/>
</dbReference>
<dbReference type="PANTHER" id="PTHR11559">
    <property type="entry name" value="CARBOXYLESTERASE"/>
    <property type="match status" value="1"/>
</dbReference>
<dbReference type="EMBL" id="JTDY01004957">
    <property type="protein sequence ID" value="KOB67553.1"/>
    <property type="molecule type" value="Genomic_DNA"/>
</dbReference>
<evidence type="ECO:0000313" key="5">
    <source>
        <dbReference type="Proteomes" id="UP000037510"/>
    </source>
</evidence>
<dbReference type="Gene3D" id="3.40.50.1820">
    <property type="entry name" value="alpha/beta hydrolase"/>
    <property type="match status" value="2"/>
</dbReference>
<feature type="chain" id="PRO_5005572840" description="Carboxylesterase type B domain-containing protein" evidence="2">
    <location>
        <begin position="22"/>
        <end position="485"/>
    </location>
</feature>
<comment type="caution">
    <text evidence="4">The sequence shown here is derived from an EMBL/GenBank/DDBJ whole genome shotgun (WGS) entry which is preliminary data.</text>
</comment>
<organism evidence="4 5">
    <name type="scientific">Operophtera brumata</name>
    <name type="common">Winter moth</name>
    <name type="synonym">Phalaena brumata</name>
    <dbReference type="NCBI Taxonomy" id="104452"/>
    <lineage>
        <taxon>Eukaryota</taxon>
        <taxon>Metazoa</taxon>
        <taxon>Ecdysozoa</taxon>
        <taxon>Arthropoda</taxon>
        <taxon>Hexapoda</taxon>
        <taxon>Insecta</taxon>
        <taxon>Pterygota</taxon>
        <taxon>Neoptera</taxon>
        <taxon>Endopterygota</taxon>
        <taxon>Lepidoptera</taxon>
        <taxon>Glossata</taxon>
        <taxon>Ditrysia</taxon>
        <taxon>Geometroidea</taxon>
        <taxon>Geometridae</taxon>
        <taxon>Larentiinae</taxon>
        <taxon>Operophtera</taxon>
    </lineage>
</organism>
<evidence type="ECO:0000256" key="1">
    <source>
        <dbReference type="ARBA" id="ARBA00023180"/>
    </source>
</evidence>
<evidence type="ECO:0000313" key="4">
    <source>
        <dbReference type="EMBL" id="KOB67553.1"/>
    </source>
</evidence>
<dbReference type="Pfam" id="PF00135">
    <property type="entry name" value="COesterase"/>
    <property type="match status" value="2"/>
</dbReference>
<feature type="domain" description="Carboxylesterase type B" evidence="3">
    <location>
        <begin position="310"/>
        <end position="416"/>
    </location>
</feature>